<dbReference type="PANTHER" id="PTHR46075:SF5">
    <property type="entry name" value="PHOSPHATIDYLINOSITOL 3-KINASE REGULATORY SUBUNIT ALPHA"/>
    <property type="match status" value="1"/>
</dbReference>
<feature type="domain" description="SH2" evidence="9">
    <location>
        <begin position="599"/>
        <end position="692"/>
    </location>
</feature>
<dbReference type="PROSITE" id="PS00479">
    <property type="entry name" value="ZF_DAG_PE_1"/>
    <property type="match status" value="2"/>
</dbReference>
<feature type="domain" description="Phorbol-ester/DAG-type" evidence="11">
    <location>
        <begin position="302"/>
        <end position="352"/>
    </location>
</feature>
<dbReference type="PROSITE" id="PS50238">
    <property type="entry name" value="RHOGAP"/>
    <property type="match status" value="1"/>
</dbReference>
<dbReference type="PRINTS" id="PR00401">
    <property type="entry name" value="SH2DOMAIN"/>
</dbReference>
<dbReference type="SMART" id="SM00252">
    <property type="entry name" value="SH2"/>
    <property type="match status" value="2"/>
</dbReference>
<keyword evidence="7" id="KW-0175">Coiled coil</keyword>
<evidence type="ECO:0000313" key="14">
    <source>
        <dbReference type="EMBL" id="CAI9739317.1"/>
    </source>
</evidence>
<dbReference type="Gene3D" id="3.30.60.20">
    <property type="match status" value="2"/>
</dbReference>
<organism evidence="14 15">
    <name type="scientific">Octopus vulgaris</name>
    <name type="common">Common octopus</name>
    <dbReference type="NCBI Taxonomy" id="6645"/>
    <lineage>
        <taxon>Eukaryota</taxon>
        <taxon>Metazoa</taxon>
        <taxon>Spiralia</taxon>
        <taxon>Lophotrochozoa</taxon>
        <taxon>Mollusca</taxon>
        <taxon>Cephalopoda</taxon>
        <taxon>Coleoidea</taxon>
        <taxon>Octopodiformes</taxon>
        <taxon>Octopoda</taxon>
        <taxon>Incirrata</taxon>
        <taxon>Octopodidae</taxon>
        <taxon>Octopus</taxon>
    </lineage>
</organism>
<dbReference type="InterPro" id="IPR046349">
    <property type="entry name" value="C1-like_sf"/>
</dbReference>
<dbReference type="Gene3D" id="1.10.150.50">
    <property type="entry name" value="Transcription Factor, Ets-1"/>
    <property type="match status" value="1"/>
</dbReference>
<dbReference type="CDD" id="cd20830">
    <property type="entry name" value="C1_PIK3R-like_rpt2"/>
    <property type="match status" value="1"/>
</dbReference>
<dbReference type="SUPFAM" id="SSF57889">
    <property type="entry name" value="Cysteine-rich domain"/>
    <property type="match status" value="2"/>
</dbReference>
<dbReference type="Gene3D" id="3.30.505.10">
    <property type="entry name" value="SH2 domain"/>
    <property type="match status" value="2"/>
</dbReference>
<evidence type="ECO:0000313" key="15">
    <source>
        <dbReference type="Proteomes" id="UP001162480"/>
    </source>
</evidence>
<evidence type="ECO:0000256" key="7">
    <source>
        <dbReference type="SAM" id="Coils"/>
    </source>
</evidence>
<feature type="domain" description="Phorbol-ester/DAG-type" evidence="11">
    <location>
        <begin position="136"/>
        <end position="188"/>
    </location>
</feature>
<dbReference type="SUPFAM" id="SSF47769">
    <property type="entry name" value="SAM/Pointed domain"/>
    <property type="match status" value="1"/>
</dbReference>
<dbReference type="SMART" id="SM00454">
    <property type="entry name" value="SAM"/>
    <property type="match status" value="1"/>
</dbReference>
<gene>
    <name evidence="14" type="ORF">OCTVUL_1B006349</name>
</gene>
<evidence type="ECO:0000256" key="6">
    <source>
        <dbReference type="PROSITE-ProRule" id="PRU00192"/>
    </source>
</evidence>
<dbReference type="PROSITE" id="PS50002">
    <property type="entry name" value="SH3"/>
    <property type="match status" value="1"/>
</dbReference>
<dbReference type="InterPro" id="IPR001660">
    <property type="entry name" value="SAM"/>
</dbReference>
<dbReference type="InterPro" id="IPR001452">
    <property type="entry name" value="SH3_domain"/>
</dbReference>
<reference evidence="14" key="1">
    <citation type="submission" date="2023-08" db="EMBL/GenBank/DDBJ databases">
        <authorList>
            <person name="Alioto T."/>
            <person name="Alioto T."/>
            <person name="Gomez Garrido J."/>
        </authorList>
    </citation>
    <scope>NUCLEOTIDE SEQUENCE</scope>
</reference>
<evidence type="ECO:0000256" key="8">
    <source>
        <dbReference type="SAM" id="MobiDB-lite"/>
    </source>
</evidence>
<feature type="domain" description="Rho-GAP" evidence="13">
    <location>
        <begin position="373"/>
        <end position="567"/>
    </location>
</feature>
<dbReference type="Gene3D" id="2.30.30.40">
    <property type="entry name" value="SH3 Domains"/>
    <property type="match status" value="1"/>
</dbReference>
<dbReference type="FunFam" id="3.30.505.10:FF:000100">
    <property type="entry name" value="phosphatidylinositol 3-kinase regulatory subunit gamma"/>
    <property type="match status" value="1"/>
</dbReference>
<dbReference type="PROSITE" id="PS50001">
    <property type="entry name" value="SH2"/>
    <property type="match status" value="2"/>
</dbReference>
<dbReference type="SMART" id="SM00326">
    <property type="entry name" value="SH3"/>
    <property type="match status" value="1"/>
</dbReference>
<name>A0AA36BSZ0_OCTVU</name>
<dbReference type="SMART" id="SM00324">
    <property type="entry name" value="RhoGAP"/>
    <property type="match status" value="1"/>
</dbReference>
<evidence type="ECO:0000259" key="12">
    <source>
        <dbReference type="PROSITE" id="PS50105"/>
    </source>
</evidence>
<feature type="domain" description="SH2" evidence="9">
    <location>
        <begin position="879"/>
        <end position="970"/>
    </location>
</feature>
<keyword evidence="3" id="KW-0479">Metal-binding</keyword>
<dbReference type="Pfam" id="PF16454">
    <property type="entry name" value="PI3K_P85_iSH2"/>
    <property type="match status" value="1"/>
</dbReference>
<dbReference type="InterPro" id="IPR008936">
    <property type="entry name" value="Rho_GTPase_activation_prot"/>
</dbReference>
<dbReference type="Gene3D" id="1.10.287.1490">
    <property type="match status" value="1"/>
</dbReference>
<dbReference type="PROSITE" id="PS50105">
    <property type="entry name" value="SAM_DOMAIN"/>
    <property type="match status" value="1"/>
</dbReference>
<dbReference type="InterPro" id="IPR013761">
    <property type="entry name" value="SAM/pointed_sf"/>
</dbReference>
<evidence type="ECO:0000256" key="2">
    <source>
        <dbReference type="ARBA" id="ARBA00022468"/>
    </source>
</evidence>
<dbReference type="InterPro" id="IPR002219">
    <property type="entry name" value="PKC_DAG/PE"/>
</dbReference>
<dbReference type="SMART" id="SM00109">
    <property type="entry name" value="C1"/>
    <property type="match status" value="2"/>
</dbReference>
<keyword evidence="2" id="KW-0343">GTPase activation</keyword>
<dbReference type="InterPro" id="IPR035022">
    <property type="entry name" value="PI3kinase_P85_nSH2"/>
</dbReference>
<dbReference type="SUPFAM" id="SSF55550">
    <property type="entry name" value="SH2 domain"/>
    <property type="match status" value="2"/>
</dbReference>
<dbReference type="EMBL" id="OX597836">
    <property type="protein sequence ID" value="CAI9739317.1"/>
    <property type="molecule type" value="Genomic_DNA"/>
</dbReference>
<dbReference type="CDD" id="cd12923">
    <property type="entry name" value="iSH2_PI3K_IA_R"/>
    <property type="match status" value="1"/>
</dbReference>
<dbReference type="PANTHER" id="PTHR46075">
    <property type="entry name" value="CHIMERIN FAMILY MEMBER"/>
    <property type="match status" value="1"/>
</dbReference>
<feature type="coiled-coil region" evidence="7">
    <location>
        <begin position="703"/>
        <end position="730"/>
    </location>
</feature>
<dbReference type="GO" id="GO:0005096">
    <property type="term" value="F:GTPase activator activity"/>
    <property type="evidence" value="ECO:0007669"/>
    <property type="project" value="UniProtKB-KW"/>
</dbReference>
<keyword evidence="1 6" id="KW-0728">SH3 domain</keyword>
<dbReference type="Pfam" id="PF00017">
    <property type="entry name" value="SH2"/>
    <property type="match status" value="2"/>
</dbReference>
<dbReference type="Gene3D" id="1.10.555.10">
    <property type="entry name" value="Rho GTPase activation protein"/>
    <property type="match status" value="1"/>
</dbReference>
<dbReference type="CDD" id="cd00159">
    <property type="entry name" value="RhoGAP"/>
    <property type="match status" value="1"/>
</dbReference>
<dbReference type="CDD" id="cd09942">
    <property type="entry name" value="SH2_nSH2_p85_like"/>
    <property type="match status" value="1"/>
</dbReference>
<dbReference type="InterPro" id="IPR032498">
    <property type="entry name" value="PI3K_P85_iSH2"/>
</dbReference>
<dbReference type="Pfam" id="PF00130">
    <property type="entry name" value="C1_1"/>
    <property type="match status" value="1"/>
</dbReference>
<keyword evidence="5" id="KW-0727">SH2 domain</keyword>
<evidence type="ECO:0000256" key="1">
    <source>
        <dbReference type="ARBA" id="ARBA00022443"/>
    </source>
</evidence>
<dbReference type="Pfam" id="PF00620">
    <property type="entry name" value="RhoGAP"/>
    <property type="match status" value="1"/>
</dbReference>
<dbReference type="InterPro" id="IPR036028">
    <property type="entry name" value="SH3-like_dom_sf"/>
</dbReference>
<proteinExistence type="predicted"/>
<dbReference type="InterPro" id="IPR036860">
    <property type="entry name" value="SH2_dom_sf"/>
</dbReference>
<feature type="domain" description="SH3" evidence="10">
    <location>
        <begin position="2"/>
        <end position="75"/>
    </location>
</feature>
<evidence type="ECO:0000259" key="10">
    <source>
        <dbReference type="PROSITE" id="PS50002"/>
    </source>
</evidence>
<dbReference type="PROSITE" id="PS50081">
    <property type="entry name" value="ZF_DAG_PE_2"/>
    <property type="match status" value="2"/>
</dbReference>
<evidence type="ECO:0000259" key="9">
    <source>
        <dbReference type="PROSITE" id="PS50001"/>
    </source>
</evidence>
<dbReference type="GO" id="GO:0046872">
    <property type="term" value="F:metal ion binding"/>
    <property type="evidence" value="ECO:0007669"/>
    <property type="project" value="UniProtKB-KW"/>
</dbReference>
<feature type="region of interest" description="Disordered" evidence="8">
    <location>
        <begin position="112"/>
        <end position="133"/>
    </location>
</feature>
<dbReference type="SUPFAM" id="SSF50044">
    <property type="entry name" value="SH3-domain"/>
    <property type="match status" value="1"/>
</dbReference>
<accession>A0AA36BSZ0</accession>
<dbReference type="PRINTS" id="PR00678">
    <property type="entry name" value="PI3KINASEP85"/>
</dbReference>
<dbReference type="Pfam" id="PF00536">
    <property type="entry name" value="SAM_1"/>
    <property type="match status" value="1"/>
</dbReference>
<evidence type="ECO:0000256" key="4">
    <source>
        <dbReference type="ARBA" id="ARBA00022833"/>
    </source>
</evidence>
<keyword evidence="4" id="KW-0862">Zinc</keyword>
<dbReference type="Proteomes" id="UP001162480">
    <property type="component" value="Chromosome 23"/>
</dbReference>
<feature type="domain" description="SAM" evidence="12">
    <location>
        <begin position="208"/>
        <end position="271"/>
    </location>
</feature>
<dbReference type="InterPro" id="IPR000198">
    <property type="entry name" value="RhoGAP_dom"/>
</dbReference>
<evidence type="ECO:0000259" key="13">
    <source>
        <dbReference type="PROSITE" id="PS50238"/>
    </source>
</evidence>
<sequence length="1008" mass="115533">MEETYIYVANYEYTPDVNHKGDIAISVGDQLLVTTPVSSNFKGSLEKPEGWLRGININKNVCGNFPGNYVRFEGKMPHKDPPPPYRQPQNTELRPCTETSYHNLFAVASSPPTSDVSVVHPSPEQNRPANGPPGVPHRLVKSYFLRPILCIYCNDYIWGCGLVGMKCEGCGHCCHLSCQNGVIEKAVCSREQAPHVSPPDECVSLEKWTVTNVSDWMAALNLYRYAELFRDKNINGMELKNIDEEKLMEMGIKDEFHKKSLLVCIDELCERNPDQRQFTNPLPASGIYDLDEYYCDESQVCEHQFGDYNFSSMQRCHYCNKFLFGLMHQGFQCRVCGLCCHRRCSKALIISCNPVKYEPIRRGSFTQNSYFGVDLAEEIQRTSTEAPAVAIRCVQEIEKWCSDHKDQAMNVYRISARTEDINKVKATFNSASDPLLIDISSFNIHSIAGVLKKYLRELPNPVIPVENYADFIKAAMVGSTNERDLMTLVTSLPSAHASTLHFFMKHFCRLWQMQYESGVRDDIEKLSKVFCHILLRPPWERIVEIVENTKLHIELVENLLSYGDWGVEKPNVHNPPPIPKRPNDAPTTPAKYELKDAEWYWGELSREEVNDKLKDTSDGTFLVRDASTHGDYTLTLRKGGSNKLIKIYHKNNKYGFVEPLTFDSVVELIEHYRYNSLAIYNRALDTQLEHPVCKPGPYITIGADAQKDELEKLLKINKEYQEKANSFDRLYENHSKTSQELQLKSQALDAFRETLSVFEEQIKLHERHHKDAQAHEAQKLHENFELLKRRLSSITENRLQLTIDIQQQTQRNRSYISEMNSLKPELKRLCRTREMSKKLLLQNGMSQDFLDNQLEGRKENDNSSVSDDLTHRQESLWLIPCQRDEAEKLLEGKPDGTFLIRPKNNGQFYALSIVHEKVIGHCKILRKNGNYGFAEPYIIHPSLLELVLHYQKTSLSEHNEHLDVTLKFPLKAGIMAEDVSGSGGDALYARMTSMNLSSNQCPPWDHDG</sequence>
<keyword evidence="15" id="KW-1185">Reference proteome</keyword>
<protein>
    <submittedName>
        <fullName evidence="14">Phosphatidylinositol 3-kinase regulatory subunit alpha-like isoform X1</fullName>
    </submittedName>
</protein>
<evidence type="ECO:0000256" key="5">
    <source>
        <dbReference type="PROSITE-ProRule" id="PRU00191"/>
    </source>
</evidence>
<dbReference type="GO" id="GO:0007165">
    <property type="term" value="P:signal transduction"/>
    <property type="evidence" value="ECO:0007669"/>
    <property type="project" value="InterPro"/>
</dbReference>
<dbReference type="FunFam" id="3.30.505.10:FF:000014">
    <property type="entry name" value="Phosphatidylinositol 3-kinase regulatory subunit alpha"/>
    <property type="match status" value="1"/>
</dbReference>
<dbReference type="SUPFAM" id="SSF48350">
    <property type="entry name" value="GTPase activation domain, GAP"/>
    <property type="match status" value="1"/>
</dbReference>
<evidence type="ECO:0000256" key="3">
    <source>
        <dbReference type="ARBA" id="ARBA00022723"/>
    </source>
</evidence>
<dbReference type="CDD" id="cd09487">
    <property type="entry name" value="SAM_superfamily"/>
    <property type="match status" value="1"/>
</dbReference>
<dbReference type="InterPro" id="IPR000980">
    <property type="entry name" value="SH2"/>
</dbReference>
<dbReference type="InterPro" id="IPR051854">
    <property type="entry name" value="Rho-type_GAP"/>
</dbReference>
<evidence type="ECO:0000259" key="11">
    <source>
        <dbReference type="PROSITE" id="PS50081"/>
    </source>
</evidence>
<dbReference type="AlphaFoldDB" id="A0AA36BSZ0"/>